<evidence type="ECO:0000256" key="12">
    <source>
        <dbReference type="SAM" id="MobiDB-lite"/>
    </source>
</evidence>
<dbReference type="PANTHER" id="PTHR31727">
    <property type="entry name" value="OLEOYL-ACYL CARRIER PROTEIN THIOESTERASE 1, CHLOROPLASTIC"/>
    <property type="match status" value="1"/>
</dbReference>
<keyword evidence="7 11" id="KW-0276">Fatty acid metabolism</keyword>
<evidence type="ECO:0000256" key="2">
    <source>
        <dbReference type="ARBA" id="ARBA00006500"/>
    </source>
</evidence>
<keyword evidence="9 11" id="KW-0443">Lipid metabolism</keyword>
<proteinExistence type="inferred from homology"/>
<evidence type="ECO:0000259" key="13">
    <source>
        <dbReference type="Pfam" id="PF01643"/>
    </source>
</evidence>
<dbReference type="Pfam" id="PF20791">
    <property type="entry name" value="Acyl-ACP_TE_C"/>
    <property type="match status" value="1"/>
</dbReference>
<evidence type="ECO:0000313" key="16">
    <source>
        <dbReference type="Proteomes" id="UP000001876"/>
    </source>
</evidence>
<dbReference type="RefSeq" id="XP_003062912.1">
    <property type="nucleotide sequence ID" value="XM_003062866.1"/>
</dbReference>
<sequence length="405" mass="44784">MAVPALATAQTATIRVSSRARAPRASAASSSRGASPTTPSSPVTMKASSSARASASSGPCATSKVRPRSRTRLRAIESDTARSAKQHAVDTDLEVPEWHSRSLIEDGRAFTETFPVRFDEVGPNKKTTMRTIASMLQECACNHAQGIWGRSQAMPADMKAQNLGWVCTRLHIVVDEYPAWGDMVEVRTWFDSQGKIAARRDWDMYYCTGDEEPNEQCASVGRATSQWVAFNIAKRKLARIPATVIPQFREQARKTRALKNTPVMGDDYDPDKLPDVREMSGAIAPTTQSVRRNDLDMNGHVNNVVYTEWLLEAVPHYMWNEFELTELVLEFREECGYGDLVDAVSANEKRVRTEFGQENAGVSMAHMLLRKSKGGSGDGAPTEVVRARTVWKARPRSPDLPAPAR</sequence>
<keyword evidence="6 11" id="KW-0378">Hydrolase</keyword>
<dbReference type="InterPro" id="IPR045023">
    <property type="entry name" value="FATA/B"/>
</dbReference>
<feature type="domain" description="Acyl-ACP thioesterase-like C-terminal" evidence="14">
    <location>
        <begin position="289"/>
        <end position="377"/>
    </location>
</feature>
<feature type="domain" description="Acyl-ACP thioesterase N-terminal hotdog" evidence="13">
    <location>
        <begin position="108"/>
        <end position="245"/>
    </location>
</feature>
<evidence type="ECO:0000256" key="5">
    <source>
        <dbReference type="ARBA" id="ARBA00022640"/>
    </source>
</evidence>
<protein>
    <recommendedName>
        <fullName evidence="11">Acyl-[acyl-carrier-protein] hydrolase</fullName>
        <ecNumber evidence="11">3.1.2.-</ecNumber>
    </recommendedName>
</protein>
<keyword evidence="10 11" id="KW-0275">Fatty acid biosynthesis</keyword>
<evidence type="ECO:0000256" key="1">
    <source>
        <dbReference type="ARBA" id="ARBA00004229"/>
    </source>
</evidence>
<evidence type="ECO:0000256" key="4">
    <source>
        <dbReference type="ARBA" id="ARBA00022528"/>
    </source>
</evidence>
<dbReference type="STRING" id="564608.C1N552"/>
<dbReference type="GO" id="GO:0016297">
    <property type="term" value="F:fatty acyl-[ACP] hydrolase activity"/>
    <property type="evidence" value="ECO:0007669"/>
    <property type="project" value="InterPro"/>
</dbReference>
<dbReference type="PANTHER" id="PTHR31727:SF6">
    <property type="entry name" value="OLEOYL-ACYL CARRIER PROTEIN THIOESTERASE 1, CHLOROPLASTIC"/>
    <property type="match status" value="1"/>
</dbReference>
<evidence type="ECO:0000256" key="10">
    <source>
        <dbReference type="ARBA" id="ARBA00023160"/>
    </source>
</evidence>
<feature type="region of interest" description="Disordered" evidence="12">
    <location>
        <begin position="371"/>
        <end position="405"/>
    </location>
</feature>
<evidence type="ECO:0000256" key="11">
    <source>
        <dbReference type="RuleBase" id="RU363096"/>
    </source>
</evidence>
<keyword evidence="8" id="KW-0809">Transit peptide</keyword>
<evidence type="ECO:0000256" key="8">
    <source>
        <dbReference type="ARBA" id="ARBA00022946"/>
    </source>
</evidence>
<evidence type="ECO:0000256" key="6">
    <source>
        <dbReference type="ARBA" id="ARBA00022801"/>
    </source>
</evidence>
<comment type="subcellular location">
    <subcellularLocation>
        <location evidence="1 11">Plastid</location>
        <location evidence="1 11">Chloroplast</location>
    </subcellularLocation>
</comment>
<name>C1N552_MICPC</name>
<dbReference type="KEGG" id="mpp:MICPUCDRAFT_52801"/>
<comment type="similarity">
    <text evidence="2 11">Belongs to the acyl-ACP thioesterase family.</text>
</comment>
<dbReference type="OMA" id="WVITRIH"/>
<keyword evidence="3 11" id="KW-0444">Lipid biosynthesis</keyword>
<dbReference type="GeneID" id="9688546"/>
<dbReference type="EC" id="3.1.2.-" evidence="11"/>
<comment type="function">
    <text evidence="11">Plays an essential role in chain termination during de novo fatty acid synthesis.</text>
</comment>
<accession>C1N552</accession>
<dbReference type="AlphaFoldDB" id="C1N552"/>
<keyword evidence="5 11" id="KW-0934">Plastid</keyword>
<dbReference type="GO" id="GO:0009507">
    <property type="term" value="C:chloroplast"/>
    <property type="evidence" value="ECO:0007669"/>
    <property type="project" value="UniProtKB-SubCell"/>
</dbReference>
<dbReference type="SUPFAM" id="SSF54637">
    <property type="entry name" value="Thioesterase/thiol ester dehydrase-isomerase"/>
    <property type="match status" value="2"/>
</dbReference>
<dbReference type="Pfam" id="PF01643">
    <property type="entry name" value="Acyl-ACP_TE"/>
    <property type="match status" value="1"/>
</dbReference>
<evidence type="ECO:0000256" key="7">
    <source>
        <dbReference type="ARBA" id="ARBA00022832"/>
    </source>
</evidence>
<feature type="region of interest" description="Disordered" evidence="12">
    <location>
        <begin position="1"/>
        <end position="91"/>
    </location>
</feature>
<feature type="compositionally biased region" description="Basic and acidic residues" evidence="12">
    <location>
        <begin position="74"/>
        <end position="91"/>
    </location>
</feature>
<organism evidence="16">
    <name type="scientific">Micromonas pusilla (strain CCMP1545)</name>
    <name type="common">Picoplanktonic green alga</name>
    <dbReference type="NCBI Taxonomy" id="564608"/>
    <lineage>
        <taxon>Eukaryota</taxon>
        <taxon>Viridiplantae</taxon>
        <taxon>Chlorophyta</taxon>
        <taxon>Mamiellophyceae</taxon>
        <taxon>Mamiellales</taxon>
        <taxon>Mamiellaceae</taxon>
        <taxon>Micromonas</taxon>
    </lineage>
</organism>
<dbReference type="Proteomes" id="UP000001876">
    <property type="component" value="Unassembled WGS sequence"/>
</dbReference>
<dbReference type="CDD" id="cd00586">
    <property type="entry name" value="4HBT"/>
    <property type="match status" value="1"/>
</dbReference>
<keyword evidence="16" id="KW-1185">Reference proteome</keyword>
<dbReference type="InterPro" id="IPR002864">
    <property type="entry name" value="Acyl-ACP_thioesterase_NHD"/>
</dbReference>
<dbReference type="EMBL" id="GG663747">
    <property type="protein sequence ID" value="EEH52851.1"/>
    <property type="molecule type" value="Genomic_DNA"/>
</dbReference>
<gene>
    <name evidence="15" type="ORF">MICPUCDRAFT_52801</name>
</gene>
<dbReference type="eggNOG" id="ENOG502QTE3">
    <property type="taxonomic scope" value="Eukaryota"/>
</dbReference>
<dbReference type="Gene3D" id="3.10.129.10">
    <property type="entry name" value="Hotdog Thioesterase"/>
    <property type="match status" value="1"/>
</dbReference>
<keyword evidence="4 11" id="KW-0150">Chloroplast</keyword>
<dbReference type="OrthoDB" id="618395at2759"/>
<reference evidence="15 16" key="1">
    <citation type="journal article" date="2009" name="Science">
        <title>Green evolution and dynamic adaptations revealed by genomes of the marine picoeukaryotes Micromonas.</title>
        <authorList>
            <person name="Worden A.Z."/>
            <person name="Lee J.H."/>
            <person name="Mock T."/>
            <person name="Rouze P."/>
            <person name="Simmons M.P."/>
            <person name="Aerts A.L."/>
            <person name="Allen A.E."/>
            <person name="Cuvelier M.L."/>
            <person name="Derelle E."/>
            <person name="Everett M.V."/>
            <person name="Foulon E."/>
            <person name="Grimwood J."/>
            <person name="Gundlach H."/>
            <person name="Henrissat B."/>
            <person name="Napoli C."/>
            <person name="McDonald S.M."/>
            <person name="Parker M.S."/>
            <person name="Rombauts S."/>
            <person name="Salamov A."/>
            <person name="Von Dassow P."/>
            <person name="Badger J.H."/>
            <person name="Coutinho P.M."/>
            <person name="Demir E."/>
            <person name="Dubchak I."/>
            <person name="Gentemann C."/>
            <person name="Eikrem W."/>
            <person name="Gready J.E."/>
            <person name="John U."/>
            <person name="Lanier W."/>
            <person name="Lindquist E.A."/>
            <person name="Lucas S."/>
            <person name="Mayer K.F."/>
            <person name="Moreau H."/>
            <person name="Not F."/>
            <person name="Otillar R."/>
            <person name="Panaud O."/>
            <person name="Pangilinan J."/>
            <person name="Paulsen I."/>
            <person name="Piegu B."/>
            <person name="Poliakov A."/>
            <person name="Robbens S."/>
            <person name="Schmutz J."/>
            <person name="Toulza E."/>
            <person name="Wyss T."/>
            <person name="Zelensky A."/>
            <person name="Zhou K."/>
            <person name="Armbrust E.V."/>
            <person name="Bhattacharya D."/>
            <person name="Goodenough U.W."/>
            <person name="Van de Peer Y."/>
            <person name="Grigoriev I.V."/>
        </authorList>
    </citation>
    <scope>NUCLEOTIDE SEQUENCE [LARGE SCALE GENOMIC DNA]</scope>
    <source>
        <strain evidence="15 16">CCMP1545</strain>
    </source>
</reference>
<feature type="compositionally biased region" description="Low complexity" evidence="12">
    <location>
        <begin position="17"/>
        <end position="57"/>
    </location>
</feature>
<evidence type="ECO:0000256" key="9">
    <source>
        <dbReference type="ARBA" id="ARBA00023098"/>
    </source>
</evidence>
<evidence type="ECO:0000313" key="15">
    <source>
        <dbReference type="EMBL" id="EEH52851.1"/>
    </source>
</evidence>
<evidence type="ECO:0000259" key="14">
    <source>
        <dbReference type="Pfam" id="PF20791"/>
    </source>
</evidence>
<evidence type="ECO:0000256" key="3">
    <source>
        <dbReference type="ARBA" id="ARBA00022516"/>
    </source>
</evidence>
<dbReference type="InterPro" id="IPR029069">
    <property type="entry name" value="HotDog_dom_sf"/>
</dbReference>
<dbReference type="InterPro" id="IPR049427">
    <property type="entry name" value="Acyl-ACP_TE_C"/>
</dbReference>
<dbReference type="GO" id="GO:0000036">
    <property type="term" value="F:acyl carrier activity"/>
    <property type="evidence" value="ECO:0007669"/>
    <property type="project" value="TreeGrafter"/>
</dbReference>